<organism evidence="4 5">
    <name type="scientific">Thelonectria olida</name>
    <dbReference type="NCBI Taxonomy" id="1576542"/>
    <lineage>
        <taxon>Eukaryota</taxon>
        <taxon>Fungi</taxon>
        <taxon>Dikarya</taxon>
        <taxon>Ascomycota</taxon>
        <taxon>Pezizomycotina</taxon>
        <taxon>Sordariomycetes</taxon>
        <taxon>Hypocreomycetidae</taxon>
        <taxon>Hypocreales</taxon>
        <taxon>Nectriaceae</taxon>
        <taxon>Thelonectria</taxon>
    </lineage>
</organism>
<dbReference type="Pfam" id="PF12796">
    <property type="entry name" value="Ank_2"/>
    <property type="match status" value="1"/>
</dbReference>
<dbReference type="Gene3D" id="1.25.40.20">
    <property type="entry name" value="Ankyrin repeat-containing domain"/>
    <property type="match status" value="2"/>
</dbReference>
<evidence type="ECO:0000256" key="1">
    <source>
        <dbReference type="ARBA" id="ARBA00022737"/>
    </source>
</evidence>
<name>A0A9P8W8B0_9HYPO</name>
<keyword evidence="2 3" id="KW-0040">ANK repeat</keyword>
<dbReference type="AlphaFoldDB" id="A0A9P8W8B0"/>
<dbReference type="SMART" id="SM00248">
    <property type="entry name" value="ANK"/>
    <property type="match status" value="4"/>
</dbReference>
<accession>A0A9P8W8B0</accession>
<evidence type="ECO:0000256" key="2">
    <source>
        <dbReference type="ARBA" id="ARBA00023043"/>
    </source>
</evidence>
<comment type="caution">
    <text evidence="4">The sequence shown here is derived from an EMBL/GenBank/DDBJ whole genome shotgun (WGS) entry which is preliminary data.</text>
</comment>
<gene>
    <name evidence="4" type="ORF">B0T10DRAFT_294662</name>
</gene>
<dbReference type="PANTHER" id="PTHR24198:SF165">
    <property type="entry name" value="ANKYRIN REPEAT-CONTAINING PROTEIN-RELATED"/>
    <property type="match status" value="1"/>
</dbReference>
<keyword evidence="1" id="KW-0677">Repeat</keyword>
<protein>
    <submittedName>
        <fullName evidence="4">Ankyrin repeat-containing domain protein</fullName>
    </submittedName>
</protein>
<dbReference type="InterPro" id="IPR036770">
    <property type="entry name" value="Ankyrin_rpt-contain_sf"/>
</dbReference>
<feature type="repeat" description="ANK" evidence="3">
    <location>
        <begin position="289"/>
        <end position="321"/>
    </location>
</feature>
<dbReference type="PROSITE" id="PS50297">
    <property type="entry name" value="ANK_REP_REGION"/>
    <property type="match status" value="1"/>
</dbReference>
<sequence>MAEIIAVVGGIASVSQVLVHLAQVTKEIVDFCNNVAEAPRILLQIQDKLRFLQQVLKQLRSFVVDCNDSDILTPETRGLLLDATFRVQDTLSKAQQKGQTVANHDIRKTRKRLAWVLKDQRTLKKLLEDLDEADCILQLVIQLATFKAVVLTLRLQSSIIEQSGQRPRQEVNFAKRSPLLQSATQWKSQSIGPESWFRRMGFYGAVTTKSCSQYLLVAYISLGYKFPPWLWLKSFDFELTLTVPAFIRMQNRVSIDSPFMVACSKGDVPQIRQHLMNKSGSVGDRSSCTGQTPLLLAIKNGNIDAIKLLLEAGADPNIGDDDRIVPVFCALGMNQRRDGEIPQIPPSNQSWLDILRSLIEYDGSVHETACGRSLSMLNLVNDNLAPRTLEFFHILQDQYYTDFESVHIRGWSAFLNALRSKGSSLECLKFLEKAGLDFSRVFADGRCLLHLAAELSFETDAVQFLCDTCPPDYINRQDDLGWTPLHYGLVFNFFQQPKEPLAKIRCLVLNGADPTIEATCTSRFSKTMGMDQEKFTSFELGKGLRSDLYVEFLGILEEHGYEIPEEARLGIFHDAVG</sequence>
<evidence type="ECO:0000313" key="5">
    <source>
        <dbReference type="Proteomes" id="UP000777438"/>
    </source>
</evidence>
<dbReference type="Proteomes" id="UP000777438">
    <property type="component" value="Unassembled WGS sequence"/>
</dbReference>
<evidence type="ECO:0000313" key="4">
    <source>
        <dbReference type="EMBL" id="KAH6892431.1"/>
    </source>
</evidence>
<keyword evidence="5" id="KW-1185">Reference proteome</keyword>
<dbReference type="PROSITE" id="PS50088">
    <property type="entry name" value="ANK_REPEAT"/>
    <property type="match status" value="1"/>
</dbReference>
<dbReference type="InterPro" id="IPR002110">
    <property type="entry name" value="Ankyrin_rpt"/>
</dbReference>
<proteinExistence type="predicted"/>
<reference evidence="4 5" key="1">
    <citation type="journal article" date="2021" name="Nat. Commun.">
        <title>Genetic determinants of endophytism in the Arabidopsis root mycobiome.</title>
        <authorList>
            <person name="Mesny F."/>
            <person name="Miyauchi S."/>
            <person name="Thiergart T."/>
            <person name="Pickel B."/>
            <person name="Atanasova L."/>
            <person name="Karlsson M."/>
            <person name="Huettel B."/>
            <person name="Barry K.W."/>
            <person name="Haridas S."/>
            <person name="Chen C."/>
            <person name="Bauer D."/>
            <person name="Andreopoulos W."/>
            <person name="Pangilinan J."/>
            <person name="LaButti K."/>
            <person name="Riley R."/>
            <person name="Lipzen A."/>
            <person name="Clum A."/>
            <person name="Drula E."/>
            <person name="Henrissat B."/>
            <person name="Kohler A."/>
            <person name="Grigoriev I.V."/>
            <person name="Martin F.M."/>
            <person name="Hacquard S."/>
        </authorList>
    </citation>
    <scope>NUCLEOTIDE SEQUENCE [LARGE SCALE GENOMIC DNA]</scope>
    <source>
        <strain evidence="4 5">MPI-CAGE-CH-0241</strain>
    </source>
</reference>
<dbReference type="SUPFAM" id="SSF48403">
    <property type="entry name" value="Ankyrin repeat"/>
    <property type="match status" value="1"/>
</dbReference>
<dbReference type="PANTHER" id="PTHR24198">
    <property type="entry name" value="ANKYRIN REPEAT AND PROTEIN KINASE DOMAIN-CONTAINING PROTEIN"/>
    <property type="match status" value="1"/>
</dbReference>
<dbReference type="EMBL" id="JAGPYM010000007">
    <property type="protein sequence ID" value="KAH6892431.1"/>
    <property type="molecule type" value="Genomic_DNA"/>
</dbReference>
<dbReference type="OrthoDB" id="194358at2759"/>
<evidence type="ECO:0000256" key="3">
    <source>
        <dbReference type="PROSITE-ProRule" id="PRU00023"/>
    </source>
</evidence>